<protein>
    <submittedName>
        <fullName evidence="1">Uncharacterized protein</fullName>
    </submittedName>
</protein>
<evidence type="ECO:0000313" key="1">
    <source>
        <dbReference type="EMBL" id="TFK65350.1"/>
    </source>
</evidence>
<proteinExistence type="predicted"/>
<gene>
    <name evidence="1" type="ORF">BDN72DRAFT_860671</name>
</gene>
<dbReference type="Proteomes" id="UP000308600">
    <property type="component" value="Unassembled WGS sequence"/>
</dbReference>
<evidence type="ECO:0000313" key="2">
    <source>
        <dbReference type="Proteomes" id="UP000308600"/>
    </source>
</evidence>
<accession>A0ACD3AHW6</accession>
<organism evidence="1 2">
    <name type="scientific">Pluteus cervinus</name>
    <dbReference type="NCBI Taxonomy" id="181527"/>
    <lineage>
        <taxon>Eukaryota</taxon>
        <taxon>Fungi</taxon>
        <taxon>Dikarya</taxon>
        <taxon>Basidiomycota</taxon>
        <taxon>Agaricomycotina</taxon>
        <taxon>Agaricomycetes</taxon>
        <taxon>Agaricomycetidae</taxon>
        <taxon>Agaricales</taxon>
        <taxon>Pluteineae</taxon>
        <taxon>Pluteaceae</taxon>
        <taxon>Pluteus</taxon>
    </lineage>
</organism>
<reference evidence="1 2" key="1">
    <citation type="journal article" date="2019" name="Nat. Ecol. Evol.">
        <title>Megaphylogeny resolves global patterns of mushroom evolution.</title>
        <authorList>
            <person name="Varga T."/>
            <person name="Krizsan K."/>
            <person name="Foldi C."/>
            <person name="Dima B."/>
            <person name="Sanchez-Garcia M."/>
            <person name="Sanchez-Ramirez S."/>
            <person name="Szollosi G.J."/>
            <person name="Szarkandi J.G."/>
            <person name="Papp V."/>
            <person name="Albert L."/>
            <person name="Andreopoulos W."/>
            <person name="Angelini C."/>
            <person name="Antonin V."/>
            <person name="Barry K.W."/>
            <person name="Bougher N.L."/>
            <person name="Buchanan P."/>
            <person name="Buyck B."/>
            <person name="Bense V."/>
            <person name="Catcheside P."/>
            <person name="Chovatia M."/>
            <person name="Cooper J."/>
            <person name="Damon W."/>
            <person name="Desjardin D."/>
            <person name="Finy P."/>
            <person name="Geml J."/>
            <person name="Haridas S."/>
            <person name="Hughes K."/>
            <person name="Justo A."/>
            <person name="Karasinski D."/>
            <person name="Kautmanova I."/>
            <person name="Kiss B."/>
            <person name="Kocsube S."/>
            <person name="Kotiranta H."/>
            <person name="LaButti K.M."/>
            <person name="Lechner B.E."/>
            <person name="Liimatainen K."/>
            <person name="Lipzen A."/>
            <person name="Lukacs Z."/>
            <person name="Mihaltcheva S."/>
            <person name="Morgado L.N."/>
            <person name="Niskanen T."/>
            <person name="Noordeloos M.E."/>
            <person name="Ohm R.A."/>
            <person name="Ortiz-Santana B."/>
            <person name="Ovrebo C."/>
            <person name="Racz N."/>
            <person name="Riley R."/>
            <person name="Savchenko A."/>
            <person name="Shiryaev A."/>
            <person name="Soop K."/>
            <person name="Spirin V."/>
            <person name="Szebenyi C."/>
            <person name="Tomsovsky M."/>
            <person name="Tulloss R.E."/>
            <person name="Uehling J."/>
            <person name="Grigoriev I.V."/>
            <person name="Vagvolgyi C."/>
            <person name="Papp T."/>
            <person name="Martin F.M."/>
            <person name="Miettinen O."/>
            <person name="Hibbett D.S."/>
            <person name="Nagy L.G."/>
        </authorList>
    </citation>
    <scope>NUCLEOTIDE SEQUENCE [LARGE SCALE GENOMIC DNA]</scope>
    <source>
        <strain evidence="1 2">NL-1719</strain>
    </source>
</reference>
<sequence length="555" mass="61641">MDGLGLGHGLRVDGMPVLFKIVTFPAEKTIKIQSNLWPVSERTKKPFLASRRSHLLNYSESHYKVYETLFCIEHAILNPPADLYQRITNPQLRFAHIAIYVGLKFFRDELVDWVEEAILQELAPLLTSPAVHIEQAALARQTHLGNWKSSETPFASTNPSLSHLILALATEDDDITAGLPRQRQISVADFSDLILTNVLNHPPSPRPPFPHHGSSHLVMHHALAVANRYWKNANGVKSILMRILPHLHINFVPGQRQVNHRPRLSCEAWINLGAPVLASDIISPTLLTQSQTEVVEASAAARDYIAQDINSTYELGSLKWAEVGRLLDKNSLPSEWDASSGDTQGGYVRETYDFVQEVFSGTDAIHKLAVIAAFISIKMIPRMFSECSKATIKALPTDPTAITNFMRALPWVTLEGRRGVRVPEPFISGWIAFIIGIYTAESPLRKHIRDHQGALGSAWTDKHGQKGMGLFNLIRMSLASSKNKRPFQGGRFPDVELLTPEAAQSLLDPVYGPYDALSLLVGRATAHQIAIAGECRYRPLVGTGKKRQAADQLDE</sequence>
<keyword evidence="2" id="KW-1185">Reference proteome</keyword>
<name>A0ACD3AHW6_9AGAR</name>
<dbReference type="EMBL" id="ML208439">
    <property type="protein sequence ID" value="TFK65350.1"/>
    <property type="molecule type" value="Genomic_DNA"/>
</dbReference>